<sequence length="140" mass="15939">MVRGFYLHGNHPVRRFGTCEAASWHRPMKSLSYRLNIGAILMVEERDPTNYHLSSVHCTTDTSDVNLNHPRKSFFICFSPIHVAIKDVAAVPVSAHRCICRIVLLRWCIHAETSGSPSQVDRPETPMPIGCRVHISCRRY</sequence>
<dbReference type="AlphaFoldDB" id="A0A4S8KCA1"/>
<reference evidence="1 2" key="1">
    <citation type="journal article" date="2019" name="Nat. Plants">
        <title>Genome sequencing of Musa balbisiana reveals subgenome evolution and function divergence in polyploid bananas.</title>
        <authorList>
            <person name="Yao X."/>
        </authorList>
    </citation>
    <scope>NUCLEOTIDE SEQUENCE [LARGE SCALE GENOMIC DNA]</scope>
    <source>
        <strain evidence="2">cv. DH-PKW</strain>
        <tissue evidence="1">Leaves</tissue>
    </source>
</reference>
<protein>
    <submittedName>
        <fullName evidence="1">Uncharacterized protein</fullName>
    </submittedName>
</protein>
<comment type="caution">
    <text evidence="1">The sequence shown here is derived from an EMBL/GenBank/DDBJ whole genome shotgun (WGS) entry which is preliminary data.</text>
</comment>
<name>A0A4S8KCA1_MUSBA</name>
<evidence type="ECO:0000313" key="1">
    <source>
        <dbReference type="EMBL" id="THU72729.1"/>
    </source>
</evidence>
<keyword evidence="2" id="KW-1185">Reference proteome</keyword>
<proteinExistence type="predicted"/>
<dbReference type="EMBL" id="PYDT01000001">
    <property type="protein sequence ID" value="THU72729.1"/>
    <property type="molecule type" value="Genomic_DNA"/>
</dbReference>
<accession>A0A4S8KCA1</accession>
<organism evidence="1 2">
    <name type="scientific">Musa balbisiana</name>
    <name type="common">Banana</name>
    <dbReference type="NCBI Taxonomy" id="52838"/>
    <lineage>
        <taxon>Eukaryota</taxon>
        <taxon>Viridiplantae</taxon>
        <taxon>Streptophyta</taxon>
        <taxon>Embryophyta</taxon>
        <taxon>Tracheophyta</taxon>
        <taxon>Spermatophyta</taxon>
        <taxon>Magnoliopsida</taxon>
        <taxon>Liliopsida</taxon>
        <taxon>Zingiberales</taxon>
        <taxon>Musaceae</taxon>
        <taxon>Musa</taxon>
    </lineage>
</organism>
<dbReference type="Proteomes" id="UP000317650">
    <property type="component" value="Chromosome 4"/>
</dbReference>
<evidence type="ECO:0000313" key="2">
    <source>
        <dbReference type="Proteomes" id="UP000317650"/>
    </source>
</evidence>
<gene>
    <name evidence="1" type="ORF">C4D60_Mb04t15240</name>
</gene>